<name>A0AAD4PB53_PERFH</name>
<comment type="caution">
    <text evidence="1">The sequence shown here is derived from an EMBL/GenBank/DDBJ whole genome shotgun (WGS) entry which is preliminary data.</text>
</comment>
<accession>A0AAD4PB53</accession>
<dbReference type="EMBL" id="SDAM02000067">
    <property type="protein sequence ID" value="KAH6832645.1"/>
    <property type="molecule type" value="Genomic_DNA"/>
</dbReference>
<protein>
    <submittedName>
        <fullName evidence="1">Uncharacterized protein</fullName>
    </submittedName>
</protein>
<dbReference type="AlphaFoldDB" id="A0AAD4PB53"/>
<reference evidence="1 2" key="1">
    <citation type="journal article" date="2021" name="Nat. Commun.">
        <title>Incipient diploidization of the medicinal plant Perilla within 10,000 years.</title>
        <authorList>
            <person name="Zhang Y."/>
            <person name="Shen Q."/>
            <person name="Leng L."/>
            <person name="Zhang D."/>
            <person name="Chen S."/>
            <person name="Shi Y."/>
            <person name="Ning Z."/>
            <person name="Chen S."/>
        </authorList>
    </citation>
    <scope>NUCLEOTIDE SEQUENCE [LARGE SCALE GENOMIC DNA]</scope>
    <source>
        <strain evidence="2">cv. PC099</strain>
    </source>
</reference>
<keyword evidence="2" id="KW-1185">Reference proteome</keyword>
<evidence type="ECO:0000313" key="2">
    <source>
        <dbReference type="Proteomes" id="UP001190926"/>
    </source>
</evidence>
<organism evidence="1 2">
    <name type="scientific">Perilla frutescens var. hirtella</name>
    <name type="common">Perilla citriodora</name>
    <name type="synonym">Perilla setoyensis</name>
    <dbReference type="NCBI Taxonomy" id="608512"/>
    <lineage>
        <taxon>Eukaryota</taxon>
        <taxon>Viridiplantae</taxon>
        <taxon>Streptophyta</taxon>
        <taxon>Embryophyta</taxon>
        <taxon>Tracheophyta</taxon>
        <taxon>Spermatophyta</taxon>
        <taxon>Magnoliopsida</taxon>
        <taxon>eudicotyledons</taxon>
        <taxon>Gunneridae</taxon>
        <taxon>Pentapetalae</taxon>
        <taxon>asterids</taxon>
        <taxon>lamiids</taxon>
        <taxon>Lamiales</taxon>
        <taxon>Lamiaceae</taxon>
        <taxon>Nepetoideae</taxon>
        <taxon>Elsholtzieae</taxon>
        <taxon>Perilla</taxon>
    </lineage>
</organism>
<sequence>MGWLSRANFLPSEMNSDHSTVEVTLFRGRRSASKPFKFHNMWIRHPKFLQLVEEEWIDRIYGNDHFRFAKKLKELQKHLKQLNKDEFDDISYKAEDSKRELEEVQMQLDVEPLNMEMREQVPILRKKVLFHAEAE</sequence>
<gene>
    <name evidence="1" type="ORF">C2S53_006432</name>
</gene>
<evidence type="ECO:0000313" key="1">
    <source>
        <dbReference type="EMBL" id="KAH6832645.1"/>
    </source>
</evidence>
<proteinExistence type="predicted"/>
<dbReference type="Proteomes" id="UP001190926">
    <property type="component" value="Unassembled WGS sequence"/>
</dbReference>